<name>A0A1I2SDY2_9GAMM</name>
<evidence type="ECO:0000256" key="1">
    <source>
        <dbReference type="SAM" id="SignalP"/>
    </source>
</evidence>
<feature type="domain" description="Lipid/polyisoprenoid-binding YceI-like" evidence="2">
    <location>
        <begin position="30"/>
        <end position="198"/>
    </location>
</feature>
<sequence>MNHYYAKLAAPKALLGIALGSLLSLTAQADWQLDNAQSSLNFISIKNVDAAEVFHITQLQGNLSDAGALEIKLDLDSIKTQVDIRDERMREHLFDTEKFKLATLTAQLTSETLNTIKQGGVLNSNIAAVLNFHGLEKPITANITLMSDGKTILASSQQPVIVQAADFGLDSGIEKLRELAGLSNIGHSIPVSFNLVLK</sequence>
<dbReference type="Proteomes" id="UP000198623">
    <property type="component" value="Unassembled WGS sequence"/>
</dbReference>
<dbReference type="InterPro" id="IPR027016">
    <property type="entry name" value="UCP029811"/>
</dbReference>
<dbReference type="EMBL" id="FOOU01000007">
    <property type="protein sequence ID" value="SFG48221.1"/>
    <property type="molecule type" value="Genomic_DNA"/>
</dbReference>
<dbReference type="SUPFAM" id="SSF101874">
    <property type="entry name" value="YceI-like"/>
    <property type="match status" value="1"/>
</dbReference>
<dbReference type="RefSeq" id="WP_090728336.1">
    <property type="nucleotide sequence ID" value="NZ_FOOU01000007.1"/>
</dbReference>
<gene>
    <name evidence="3" type="ORF">SAMN05216175_107128</name>
</gene>
<dbReference type="InterPro" id="IPR007372">
    <property type="entry name" value="Lipid/polyisoprenoid-bd_YceI"/>
</dbReference>
<evidence type="ECO:0000313" key="3">
    <source>
        <dbReference type="EMBL" id="SFG48221.1"/>
    </source>
</evidence>
<dbReference type="InterPro" id="IPR036761">
    <property type="entry name" value="TTHA0802/YceI-like_sf"/>
</dbReference>
<evidence type="ECO:0000313" key="4">
    <source>
        <dbReference type="Proteomes" id="UP000198623"/>
    </source>
</evidence>
<keyword evidence="4" id="KW-1185">Reference proteome</keyword>
<dbReference type="SMART" id="SM00867">
    <property type="entry name" value="YceI"/>
    <property type="match status" value="1"/>
</dbReference>
<dbReference type="OrthoDB" id="9793816at2"/>
<keyword evidence="1" id="KW-0732">Signal</keyword>
<protein>
    <submittedName>
        <fullName evidence="3">Polyisoprenoid-binding protein YceI</fullName>
    </submittedName>
</protein>
<dbReference type="STRING" id="1045558.SAMN05216175_107128"/>
<dbReference type="Gene3D" id="2.40.128.110">
    <property type="entry name" value="Lipid/polyisoprenoid-binding, YceI-like"/>
    <property type="match status" value="1"/>
</dbReference>
<accession>A0A1I2SDY2</accession>
<feature type="signal peptide" evidence="1">
    <location>
        <begin position="1"/>
        <end position="29"/>
    </location>
</feature>
<evidence type="ECO:0000259" key="2">
    <source>
        <dbReference type="SMART" id="SM00867"/>
    </source>
</evidence>
<dbReference type="PANTHER" id="PTHR34406:SF1">
    <property type="entry name" value="PROTEIN YCEI"/>
    <property type="match status" value="1"/>
</dbReference>
<dbReference type="PANTHER" id="PTHR34406">
    <property type="entry name" value="PROTEIN YCEI"/>
    <property type="match status" value="1"/>
</dbReference>
<proteinExistence type="predicted"/>
<dbReference type="AlphaFoldDB" id="A0A1I2SDY2"/>
<organism evidence="3 4">
    <name type="scientific">Neptunomonas qingdaonensis</name>
    <dbReference type="NCBI Taxonomy" id="1045558"/>
    <lineage>
        <taxon>Bacteria</taxon>
        <taxon>Pseudomonadati</taxon>
        <taxon>Pseudomonadota</taxon>
        <taxon>Gammaproteobacteria</taxon>
        <taxon>Oceanospirillales</taxon>
        <taxon>Oceanospirillaceae</taxon>
        <taxon>Neptunomonas</taxon>
    </lineage>
</organism>
<dbReference type="Pfam" id="PF04264">
    <property type="entry name" value="YceI"/>
    <property type="match status" value="1"/>
</dbReference>
<dbReference type="PIRSF" id="PIRSF029811">
    <property type="entry name" value="UCP029811"/>
    <property type="match status" value="1"/>
</dbReference>
<feature type="chain" id="PRO_5011549552" evidence="1">
    <location>
        <begin position="30"/>
        <end position="198"/>
    </location>
</feature>
<reference evidence="4" key="1">
    <citation type="submission" date="2016-10" db="EMBL/GenBank/DDBJ databases">
        <authorList>
            <person name="Varghese N."/>
            <person name="Submissions S."/>
        </authorList>
    </citation>
    <scope>NUCLEOTIDE SEQUENCE [LARGE SCALE GENOMIC DNA]</scope>
    <source>
        <strain evidence="4">CGMCC 1.10971</strain>
    </source>
</reference>